<sequence length="119" mass="13036">MPFSGPPPNRAIWVEEQSAAFTATWWRAALSADLRWWPGELDDAGSTINRRRAHLIGRGAAEPAEAAHTLIAATVWGSGNRQIRLRTKACSLGFEVVGGHLAAAVRMLNDKGPWLHTQR</sequence>
<proteinExistence type="predicted"/>
<accession>A0ABQ4C1L1</accession>
<dbReference type="Pfam" id="PF21790">
    <property type="entry name" value="OGG"/>
    <property type="match status" value="1"/>
</dbReference>
<comment type="caution">
    <text evidence="1">The sequence shown here is derived from an EMBL/GenBank/DDBJ whole genome shotgun (WGS) entry which is preliminary data.</text>
</comment>
<gene>
    <name evidence="1" type="ORF">Air01nite_27530</name>
</gene>
<organism evidence="1 2">
    <name type="scientific">Asanoa iriomotensis</name>
    <dbReference type="NCBI Taxonomy" id="234613"/>
    <lineage>
        <taxon>Bacteria</taxon>
        <taxon>Bacillati</taxon>
        <taxon>Actinomycetota</taxon>
        <taxon>Actinomycetes</taxon>
        <taxon>Micromonosporales</taxon>
        <taxon>Micromonosporaceae</taxon>
        <taxon>Asanoa</taxon>
    </lineage>
</organism>
<keyword evidence="2" id="KW-1185">Reference proteome</keyword>
<protein>
    <submittedName>
        <fullName evidence="1">Uncharacterized protein</fullName>
    </submittedName>
</protein>
<evidence type="ECO:0000313" key="1">
    <source>
        <dbReference type="EMBL" id="GIF56658.1"/>
    </source>
</evidence>
<dbReference type="Proteomes" id="UP000624325">
    <property type="component" value="Unassembled WGS sequence"/>
</dbReference>
<dbReference type="EMBL" id="BONC01000016">
    <property type="protein sequence ID" value="GIF56658.1"/>
    <property type="molecule type" value="Genomic_DNA"/>
</dbReference>
<name>A0ABQ4C1L1_9ACTN</name>
<dbReference type="InterPro" id="IPR048868">
    <property type="entry name" value="OGG-like_put"/>
</dbReference>
<evidence type="ECO:0000313" key="2">
    <source>
        <dbReference type="Proteomes" id="UP000624325"/>
    </source>
</evidence>
<reference evidence="1 2" key="1">
    <citation type="submission" date="2021-01" db="EMBL/GenBank/DDBJ databases">
        <title>Whole genome shotgun sequence of Asanoa iriomotensis NBRC 100142.</title>
        <authorList>
            <person name="Komaki H."/>
            <person name="Tamura T."/>
        </authorList>
    </citation>
    <scope>NUCLEOTIDE SEQUENCE [LARGE SCALE GENOMIC DNA]</scope>
    <source>
        <strain evidence="1 2">NBRC 100142</strain>
    </source>
</reference>